<accession>R4KR71</accession>
<dbReference type="EMBL" id="CP003273">
    <property type="protein sequence ID" value="AGL02116.1"/>
    <property type="molecule type" value="Genomic_DNA"/>
</dbReference>
<keyword evidence="3" id="KW-1185">Reference proteome</keyword>
<protein>
    <submittedName>
        <fullName evidence="2">Uncharacterized protein</fullName>
    </submittedName>
</protein>
<dbReference type="KEGG" id="dgi:Desgi_2712"/>
<reference evidence="2 3" key="1">
    <citation type="submission" date="2012-01" db="EMBL/GenBank/DDBJ databases">
        <title>Complete sequence of Desulfotomaculum gibsoniae DSM 7213.</title>
        <authorList>
            <consortium name="US DOE Joint Genome Institute"/>
            <person name="Lucas S."/>
            <person name="Han J."/>
            <person name="Lapidus A."/>
            <person name="Cheng J.-F."/>
            <person name="Goodwin L."/>
            <person name="Pitluck S."/>
            <person name="Peters L."/>
            <person name="Ovchinnikova G."/>
            <person name="Teshima H."/>
            <person name="Detter J.C."/>
            <person name="Han C."/>
            <person name="Tapia R."/>
            <person name="Land M."/>
            <person name="Hauser L."/>
            <person name="Kyrpides N."/>
            <person name="Ivanova N."/>
            <person name="Pagani I."/>
            <person name="Parshina S."/>
            <person name="Plugge C."/>
            <person name="Muyzer G."/>
            <person name="Kuever J."/>
            <person name="Ivanova A."/>
            <person name="Nazina T."/>
            <person name="Klenk H.-P."/>
            <person name="Brambilla E."/>
            <person name="Spring S."/>
            <person name="Stams A.F."/>
            <person name="Woyke T."/>
        </authorList>
    </citation>
    <scope>NUCLEOTIDE SEQUENCE [LARGE SCALE GENOMIC DNA]</scope>
    <source>
        <strain evidence="2 3">DSM 7213</strain>
    </source>
</reference>
<dbReference type="HOGENOM" id="CLU_3288444_0_0_9"/>
<dbReference type="AlphaFoldDB" id="R4KR71"/>
<dbReference type="Proteomes" id="UP000013520">
    <property type="component" value="Chromosome"/>
</dbReference>
<feature type="compositionally biased region" description="Polar residues" evidence="1">
    <location>
        <begin position="31"/>
        <end position="40"/>
    </location>
</feature>
<evidence type="ECO:0000256" key="1">
    <source>
        <dbReference type="SAM" id="MobiDB-lite"/>
    </source>
</evidence>
<feature type="compositionally biased region" description="Basic and acidic residues" evidence="1">
    <location>
        <begin position="1"/>
        <end position="10"/>
    </location>
</feature>
<evidence type="ECO:0000313" key="3">
    <source>
        <dbReference type="Proteomes" id="UP000013520"/>
    </source>
</evidence>
<evidence type="ECO:0000313" key="2">
    <source>
        <dbReference type="EMBL" id="AGL02116.1"/>
    </source>
</evidence>
<organism evidence="2 3">
    <name type="scientific">Desulfoscipio gibsoniae DSM 7213</name>
    <dbReference type="NCBI Taxonomy" id="767817"/>
    <lineage>
        <taxon>Bacteria</taxon>
        <taxon>Bacillati</taxon>
        <taxon>Bacillota</taxon>
        <taxon>Clostridia</taxon>
        <taxon>Eubacteriales</taxon>
        <taxon>Desulfallaceae</taxon>
        <taxon>Desulfoscipio</taxon>
    </lineage>
</organism>
<feature type="region of interest" description="Disordered" evidence="1">
    <location>
        <begin position="1"/>
        <end position="40"/>
    </location>
</feature>
<name>R4KR71_9FIRM</name>
<gene>
    <name evidence="2" type="ORF">Desgi_2712</name>
</gene>
<sequence>MVYKKGEKRISTYQPGQKEDQEGTPRGAYTIHNNRQTMTI</sequence>
<proteinExistence type="predicted"/>